<comment type="catalytic activity">
    <reaction evidence="6">
        <text>L-tryptophan + O2 = indole-3-acetamide + CO2 + H2O</text>
        <dbReference type="Rhea" id="RHEA:16165"/>
        <dbReference type="ChEBI" id="CHEBI:15377"/>
        <dbReference type="ChEBI" id="CHEBI:15379"/>
        <dbReference type="ChEBI" id="CHEBI:16031"/>
        <dbReference type="ChEBI" id="CHEBI:16526"/>
        <dbReference type="ChEBI" id="CHEBI:57912"/>
        <dbReference type="EC" id="1.13.12.3"/>
    </reaction>
</comment>
<evidence type="ECO:0000313" key="9">
    <source>
        <dbReference type="Proteomes" id="UP000198889"/>
    </source>
</evidence>
<accession>A0A1G4TV94</accession>
<dbReference type="SUPFAM" id="SSF54373">
    <property type="entry name" value="FAD-linked reductases, C-terminal domain"/>
    <property type="match status" value="1"/>
</dbReference>
<dbReference type="PRINTS" id="PR00420">
    <property type="entry name" value="RNGMNOXGNASE"/>
</dbReference>
<dbReference type="GO" id="GO:0009851">
    <property type="term" value="P:auxin biosynthetic process"/>
    <property type="evidence" value="ECO:0007669"/>
    <property type="project" value="UniProtKB-KW"/>
</dbReference>
<keyword evidence="5" id="KW-0073">Auxin biosynthesis</keyword>
<evidence type="ECO:0000256" key="2">
    <source>
        <dbReference type="ARBA" id="ARBA00005833"/>
    </source>
</evidence>
<gene>
    <name evidence="8" type="ORF">SAMN05660859_3188</name>
</gene>
<dbReference type="EC" id="1.13.12.3" evidence="3"/>
<dbReference type="PANTHER" id="PTHR10742:SF410">
    <property type="entry name" value="LYSINE-SPECIFIC HISTONE DEMETHYLASE 2"/>
    <property type="match status" value="1"/>
</dbReference>
<dbReference type="EMBL" id="FMTP01000005">
    <property type="protein sequence ID" value="SCW85248.1"/>
    <property type="molecule type" value="Genomic_DNA"/>
</dbReference>
<evidence type="ECO:0000256" key="1">
    <source>
        <dbReference type="ARBA" id="ARBA00004814"/>
    </source>
</evidence>
<evidence type="ECO:0000256" key="4">
    <source>
        <dbReference type="ARBA" id="ARBA00017871"/>
    </source>
</evidence>
<dbReference type="InterPro" id="IPR036188">
    <property type="entry name" value="FAD/NAD-bd_sf"/>
</dbReference>
<dbReference type="InterPro" id="IPR050281">
    <property type="entry name" value="Flavin_monoamine_oxidase"/>
</dbReference>
<comment type="similarity">
    <text evidence="2">Belongs to the tryptophan 2-monooxygenase family.</text>
</comment>
<dbReference type="InterPro" id="IPR002937">
    <property type="entry name" value="Amino_oxidase"/>
</dbReference>
<dbReference type="Gene3D" id="3.50.50.60">
    <property type="entry name" value="FAD/NAD(P)-binding domain"/>
    <property type="match status" value="1"/>
</dbReference>
<feature type="domain" description="Amine oxidase" evidence="7">
    <location>
        <begin position="15"/>
        <end position="419"/>
    </location>
</feature>
<evidence type="ECO:0000256" key="5">
    <source>
        <dbReference type="ARBA" id="ARBA00023070"/>
    </source>
</evidence>
<evidence type="ECO:0000256" key="6">
    <source>
        <dbReference type="ARBA" id="ARBA00047321"/>
    </source>
</evidence>
<sequence length="429" mass="44542">MAAQHDVIVVGAGAGGLAAGARLKQAGIDVRVVEAAARTGGRAFTDTATFGVAWDRGCHWLHSASVNPLRAAADELGFAYVARGNRKARATHLGDRWADEVECQAVWNDLQAVYAALHKAGEDGRDIAASEVLGPATRWTRLARHWLTVLSAAEPERLSTLDYAAYSDTGENYPVEKGYGALVQALAAHAAPDLDIVTGCPVSTIDWSGEGVSLATSRGTLTARLAIVAVPTAVIARGGLAFAPLLPPDLAEAFEALPLGAAEKVAFLFDRDVFGVEPTSYIDTLDLRDPNRTPVNLTLNPFGQPMAIAQLGGANAAELVQAGPAAMRDFALAALKDAFGAGIETHIAGVATTGWVADPLIGGGYSCALPGYAPMRARLTRTLTEPLGERVLFAGEASSPHAYSTAHGAHQTGLAAAETALALLRGRSA</sequence>
<dbReference type="RefSeq" id="WP_244517874.1">
    <property type="nucleotide sequence ID" value="NZ_FMTP01000005.1"/>
</dbReference>
<proteinExistence type="inferred from homology"/>
<keyword evidence="9" id="KW-1185">Reference proteome</keyword>
<name>A0A1G4TV94_9HYPH</name>
<organism evidence="8 9">
    <name type="scientific">Ancylobacter rudongensis</name>
    <dbReference type="NCBI Taxonomy" id="177413"/>
    <lineage>
        <taxon>Bacteria</taxon>
        <taxon>Pseudomonadati</taxon>
        <taxon>Pseudomonadota</taxon>
        <taxon>Alphaproteobacteria</taxon>
        <taxon>Hyphomicrobiales</taxon>
        <taxon>Xanthobacteraceae</taxon>
        <taxon>Ancylobacter</taxon>
    </lineage>
</organism>
<dbReference type="SUPFAM" id="SSF51905">
    <property type="entry name" value="FAD/NAD(P)-binding domain"/>
    <property type="match status" value="1"/>
</dbReference>
<evidence type="ECO:0000256" key="3">
    <source>
        <dbReference type="ARBA" id="ARBA00012535"/>
    </source>
</evidence>
<reference evidence="9" key="1">
    <citation type="submission" date="2016-10" db="EMBL/GenBank/DDBJ databases">
        <authorList>
            <person name="Varghese N."/>
            <person name="Submissions S."/>
        </authorList>
    </citation>
    <scope>NUCLEOTIDE SEQUENCE [LARGE SCALE GENOMIC DNA]</scope>
    <source>
        <strain evidence="9">CGMCC 1.1761</strain>
    </source>
</reference>
<evidence type="ECO:0000259" key="7">
    <source>
        <dbReference type="Pfam" id="PF01593"/>
    </source>
</evidence>
<dbReference type="Pfam" id="PF01593">
    <property type="entry name" value="Amino_oxidase"/>
    <property type="match status" value="1"/>
</dbReference>
<protein>
    <recommendedName>
        <fullName evidence="4">Tryptophan 2-monooxygenase</fullName>
        <ecNumber evidence="3">1.13.12.3</ecNumber>
    </recommendedName>
</protein>
<evidence type="ECO:0000313" key="8">
    <source>
        <dbReference type="EMBL" id="SCW85248.1"/>
    </source>
</evidence>
<dbReference type="PANTHER" id="PTHR10742">
    <property type="entry name" value="FLAVIN MONOAMINE OXIDASE"/>
    <property type="match status" value="1"/>
</dbReference>
<dbReference type="Proteomes" id="UP000198889">
    <property type="component" value="Unassembled WGS sequence"/>
</dbReference>
<dbReference type="GO" id="GO:0050361">
    <property type="term" value="F:tryptophan 2-monooxygenase activity"/>
    <property type="evidence" value="ECO:0007669"/>
    <property type="project" value="UniProtKB-EC"/>
</dbReference>
<comment type="pathway">
    <text evidence="1">Plant hormone metabolism; auxin biosynthesis.</text>
</comment>
<dbReference type="AlphaFoldDB" id="A0A1G4TV94"/>
<dbReference type="STRING" id="177413.SAMN05660859_3188"/>